<keyword evidence="3 7" id="KW-0812">Transmembrane</keyword>
<evidence type="ECO:0000256" key="4">
    <source>
        <dbReference type="ARBA" id="ARBA00022989"/>
    </source>
</evidence>
<organism evidence="8 9">
    <name type="scientific">Nocardioides glacieisoli</name>
    <dbReference type="NCBI Taxonomy" id="1168730"/>
    <lineage>
        <taxon>Bacteria</taxon>
        <taxon>Bacillati</taxon>
        <taxon>Actinomycetota</taxon>
        <taxon>Actinomycetes</taxon>
        <taxon>Propionibacteriales</taxon>
        <taxon>Nocardioidaceae</taxon>
        <taxon>Nocardioides</taxon>
    </lineage>
</organism>
<dbReference type="Gene3D" id="1.20.1250.20">
    <property type="entry name" value="MFS general substrate transporter like domains"/>
    <property type="match status" value="1"/>
</dbReference>
<dbReference type="InterPro" id="IPR011701">
    <property type="entry name" value="MFS"/>
</dbReference>
<keyword evidence="5 7" id="KW-0472">Membrane</keyword>
<evidence type="ECO:0000313" key="9">
    <source>
        <dbReference type="Proteomes" id="UP000291838"/>
    </source>
</evidence>
<proteinExistence type="predicted"/>
<comment type="subcellular location">
    <subcellularLocation>
        <location evidence="1">Cell membrane</location>
        <topology evidence="1">Multi-pass membrane protein</topology>
    </subcellularLocation>
</comment>
<evidence type="ECO:0000256" key="5">
    <source>
        <dbReference type="ARBA" id="ARBA00023136"/>
    </source>
</evidence>
<evidence type="ECO:0000256" key="3">
    <source>
        <dbReference type="ARBA" id="ARBA00022692"/>
    </source>
</evidence>
<feature type="compositionally biased region" description="Low complexity" evidence="6">
    <location>
        <begin position="37"/>
        <end position="46"/>
    </location>
</feature>
<accession>A0A4Q2RK87</accession>
<feature type="transmembrane region" description="Helical" evidence="7">
    <location>
        <begin position="272"/>
        <end position="289"/>
    </location>
</feature>
<evidence type="ECO:0000313" key="8">
    <source>
        <dbReference type="EMBL" id="RYB88788.1"/>
    </source>
</evidence>
<evidence type="ECO:0000256" key="2">
    <source>
        <dbReference type="ARBA" id="ARBA00022475"/>
    </source>
</evidence>
<feature type="region of interest" description="Disordered" evidence="6">
    <location>
        <begin position="1"/>
        <end position="80"/>
    </location>
</feature>
<dbReference type="GO" id="GO:0022857">
    <property type="term" value="F:transmembrane transporter activity"/>
    <property type="evidence" value="ECO:0007669"/>
    <property type="project" value="InterPro"/>
</dbReference>
<feature type="transmembrane region" description="Helical" evidence="7">
    <location>
        <begin position="120"/>
        <end position="139"/>
    </location>
</feature>
<dbReference type="EMBL" id="SDWS01000010">
    <property type="protein sequence ID" value="RYB88788.1"/>
    <property type="molecule type" value="Genomic_DNA"/>
</dbReference>
<sequence>MVPVTSDRPDPSPGQAQEHDPEQDTEQDPGEDTQPYRTSLPPGSSTPSPPRPGAVRRSLSGAARGARAAGRGAKAAGRGARVAGRGAGTAGQYAVSQARRAARAEGAGDSGLSRLIELHAFNAAGDAAVAISLAGTLFFQVPTGEARGQVALFLGLTMLPFAIVAPLIGPFLDRFSHGRRWAVGATMATRAFLCWVLATAVITESAWLFPAALGVLVASKAYGVTRAAAVPRLLPPGLTLVKANARVSLAGVVGAAVSAPLAILASTFGPEWSLRYGFVVFVLATIWAIRLPDKVDASQGEGELVLTGSTEVAAGSRRPKTRIPAAVAFALRANCGPRWLSGFLTMFMAFLLRDNPIGDWKPEVLLGLVIGAAGVGNTLGIAIGSVLRKLNPAATVVLALLADAVVVVIASLFYGLLALALLGLTAGLAQALAKLSLDSTIQRDVPSRIQASAFARSDTTLQLAWVIGGFVGIAMPLNPQLGLGVAAGVLGAWATFVLVTRPAGMRPAASPATESRT</sequence>
<feature type="compositionally biased region" description="Low complexity" evidence="6">
    <location>
        <begin position="53"/>
        <end position="80"/>
    </location>
</feature>
<dbReference type="PANTHER" id="PTHR23513">
    <property type="entry name" value="INTEGRAL MEMBRANE EFFLUX PROTEIN-RELATED"/>
    <property type="match status" value="1"/>
</dbReference>
<dbReference type="Pfam" id="PF07690">
    <property type="entry name" value="MFS_1"/>
    <property type="match status" value="1"/>
</dbReference>
<feature type="transmembrane region" description="Helical" evidence="7">
    <location>
        <begin position="151"/>
        <end position="169"/>
    </location>
</feature>
<dbReference type="OrthoDB" id="5170137at2"/>
<evidence type="ECO:0000256" key="1">
    <source>
        <dbReference type="ARBA" id="ARBA00004651"/>
    </source>
</evidence>
<feature type="transmembrane region" description="Helical" evidence="7">
    <location>
        <begin position="481"/>
        <end position="499"/>
    </location>
</feature>
<protein>
    <submittedName>
        <fullName evidence="8">MFS transporter</fullName>
    </submittedName>
</protein>
<feature type="transmembrane region" description="Helical" evidence="7">
    <location>
        <begin position="394"/>
        <end position="413"/>
    </location>
</feature>
<dbReference type="InterPro" id="IPR036259">
    <property type="entry name" value="MFS_trans_sf"/>
</dbReference>
<keyword evidence="2" id="KW-1003">Cell membrane</keyword>
<evidence type="ECO:0000256" key="7">
    <source>
        <dbReference type="SAM" id="Phobius"/>
    </source>
</evidence>
<dbReference type="GO" id="GO:0005886">
    <property type="term" value="C:plasma membrane"/>
    <property type="evidence" value="ECO:0007669"/>
    <property type="project" value="UniProtKB-SubCell"/>
</dbReference>
<keyword evidence="4 7" id="KW-1133">Transmembrane helix</keyword>
<dbReference type="Proteomes" id="UP000291838">
    <property type="component" value="Unassembled WGS sequence"/>
</dbReference>
<name>A0A4Q2RK87_9ACTN</name>
<keyword evidence="9" id="KW-1185">Reference proteome</keyword>
<reference evidence="8 9" key="1">
    <citation type="submission" date="2019-01" db="EMBL/GenBank/DDBJ databases">
        <title>Novel species of Nocardioides.</title>
        <authorList>
            <person name="Liu Q."/>
            <person name="Xin Y.-H."/>
        </authorList>
    </citation>
    <scope>NUCLEOTIDE SEQUENCE [LARGE SCALE GENOMIC DNA]</scope>
    <source>
        <strain evidence="8 9">HLT3-15</strain>
    </source>
</reference>
<feature type="transmembrane region" description="Helical" evidence="7">
    <location>
        <begin position="245"/>
        <end position="266"/>
    </location>
</feature>
<dbReference type="AlphaFoldDB" id="A0A4Q2RK87"/>
<gene>
    <name evidence="8" type="ORF">EUA06_18570</name>
</gene>
<feature type="transmembrane region" description="Helical" evidence="7">
    <location>
        <begin position="364"/>
        <end position="387"/>
    </location>
</feature>
<evidence type="ECO:0000256" key="6">
    <source>
        <dbReference type="SAM" id="MobiDB-lite"/>
    </source>
</evidence>
<comment type="caution">
    <text evidence="8">The sequence shown here is derived from an EMBL/GenBank/DDBJ whole genome shotgun (WGS) entry which is preliminary data.</text>
</comment>
<dbReference type="PANTHER" id="PTHR23513:SF18">
    <property type="entry name" value="INTEGRAL MEMBRANE PROTEIN"/>
    <property type="match status" value="1"/>
</dbReference>
<dbReference type="SUPFAM" id="SSF103473">
    <property type="entry name" value="MFS general substrate transporter"/>
    <property type="match status" value="1"/>
</dbReference>